<dbReference type="EMBL" id="SMKW01000002">
    <property type="protein sequence ID" value="TDD56003.1"/>
    <property type="molecule type" value="Genomic_DNA"/>
</dbReference>
<comment type="caution">
    <text evidence="12">The sequence shown here is derived from an EMBL/GenBank/DDBJ whole genome shotgun (WGS) entry which is preliminary data.</text>
</comment>
<protein>
    <recommendedName>
        <fullName evidence="2">histidine kinase</fullName>
        <ecNumber evidence="2">2.7.13.3</ecNumber>
    </recommendedName>
</protein>
<dbReference type="GO" id="GO:0016020">
    <property type="term" value="C:membrane"/>
    <property type="evidence" value="ECO:0007669"/>
    <property type="project" value="InterPro"/>
</dbReference>
<evidence type="ECO:0000259" key="11">
    <source>
        <dbReference type="Pfam" id="PF07730"/>
    </source>
</evidence>
<evidence type="ECO:0000256" key="2">
    <source>
        <dbReference type="ARBA" id="ARBA00012438"/>
    </source>
</evidence>
<dbReference type="Gene3D" id="1.20.5.1930">
    <property type="match status" value="1"/>
</dbReference>
<evidence type="ECO:0000256" key="4">
    <source>
        <dbReference type="ARBA" id="ARBA00022679"/>
    </source>
</evidence>
<dbReference type="Pfam" id="PF07730">
    <property type="entry name" value="HisKA_3"/>
    <property type="match status" value="1"/>
</dbReference>
<sequence length="401" mass="42510">MCIVGFVRTGVVKLCLPAWQQDVLIVAVSVALGALLYGTGLHPLFGVPDDPLRRWLHLALFAAICVAELFRRRAPALALIAGFLLLVGDGVLGFSMPMWIVFVDLVYAATLYGPRWLSRKMVPIAALSTPLAVLAAPAFATDWRATVIAGLTALSAVVLPVVWASNVRQHQEMAEAERVKAAQLAKIAELDRTAAVTAERTRMARDLHDVVSGHLSAIAIQSEAVLSRSDADPATVRTVLRSVRENSVRALEEMRAMIGVLRAGGEDEVTAPARLTELSALVESARAGGMRLELRSEVDDPTPIPAAVGLTAYRIIQEALTNAAKHAPDAAARLTIRQDQRALTVEVANELAPSTTEASGTGAGLLNMRERATTVGGSLSAGPAEPGWLVRAVLPISGVNS</sequence>
<feature type="domain" description="Signal transduction histidine kinase subgroup 3 dimerisation and phosphoacceptor" evidence="11">
    <location>
        <begin position="199"/>
        <end position="264"/>
    </location>
</feature>
<feature type="transmembrane region" description="Helical" evidence="9">
    <location>
        <begin position="122"/>
        <end position="140"/>
    </location>
</feature>
<dbReference type="GO" id="GO:0000155">
    <property type="term" value="F:phosphorelay sensor kinase activity"/>
    <property type="evidence" value="ECO:0007669"/>
    <property type="project" value="InterPro"/>
</dbReference>
<dbReference type="PANTHER" id="PTHR24421:SF10">
    <property type="entry name" value="NITRATE_NITRITE SENSOR PROTEIN NARQ"/>
    <property type="match status" value="1"/>
</dbReference>
<comment type="catalytic activity">
    <reaction evidence="1">
        <text>ATP + protein L-histidine = ADP + protein N-phospho-L-histidine.</text>
        <dbReference type="EC" id="2.7.13.3"/>
    </reaction>
</comment>
<keyword evidence="3" id="KW-0597">Phosphoprotein</keyword>
<evidence type="ECO:0000256" key="7">
    <source>
        <dbReference type="ARBA" id="ARBA00022840"/>
    </source>
</evidence>
<dbReference type="Pfam" id="PF02518">
    <property type="entry name" value="HATPase_c"/>
    <property type="match status" value="1"/>
</dbReference>
<keyword evidence="4" id="KW-0808">Transferase</keyword>
<keyword evidence="7" id="KW-0067">ATP-binding</keyword>
<dbReference type="AlphaFoldDB" id="A0A4R4ZCA0"/>
<dbReference type="GO" id="GO:0046983">
    <property type="term" value="F:protein dimerization activity"/>
    <property type="evidence" value="ECO:0007669"/>
    <property type="project" value="InterPro"/>
</dbReference>
<evidence type="ECO:0000256" key="1">
    <source>
        <dbReference type="ARBA" id="ARBA00000085"/>
    </source>
</evidence>
<feature type="transmembrane region" description="Helical" evidence="9">
    <location>
        <begin position="147"/>
        <end position="165"/>
    </location>
</feature>
<dbReference type="GO" id="GO:0005524">
    <property type="term" value="F:ATP binding"/>
    <property type="evidence" value="ECO:0007669"/>
    <property type="project" value="UniProtKB-KW"/>
</dbReference>
<dbReference type="InterPro" id="IPR003594">
    <property type="entry name" value="HATPase_dom"/>
</dbReference>
<feature type="domain" description="Histidine kinase/HSP90-like ATPase" evidence="10">
    <location>
        <begin position="311"/>
        <end position="388"/>
    </location>
</feature>
<dbReference type="CDD" id="cd16917">
    <property type="entry name" value="HATPase_UhpB-NarQ-NarX-like"/>
    <property type="match status" value="1"/>
</dbReference>
<evidence type="ECO:0000259" key="10">
    <source>
        <dbReference type="Pfam" id="PF02518"/>
    </source>
</evidence>
<dbReference type="Gene3D" id="3.30.565.10">
    <property type="entry name" value="Histidine kinase-like ATPase, C-terminal domain"/>
    <property type="match status" value="1"/>
</dbReference>
<feature type="transmembrane region" description="Helical" evidence="9">
    <location>
        <begin position="77"/>
        <end position="102"/>
    </location>
</feature>
<keyword evidence="8" id="KW-0902">Two-component regulatory system</keyword>
<accession>A0A4R4ZCA0</accession>
<reference evidence="12 13" key="1">
    <citation type="submission" date="2019-03" db="EMBL/GenBank/DDBJ databases">
        <title>Draft genome sequences of novel Actinobacteria.</title>
        <authorList>
            <person name="Sahin N."/>
            <person name="Ay H."/>
            <person name="Saygin H."/>
        </authorList>
    </citation>
    <scope>NUCLEOTIDE SEQUENCE [LARGE SCALE GENOMIC DNA]</scope>
    <source>
        <strain evidence="12 13">7K502</strain>
    </source>
</reference>
<dbReference type="SUPFAM" id="SSF55874">
    <property type="entry name" value="ATPase domain of HSP90 chaperone/DNA topoisomerase II/histidine kinase"/>
    <property type="match status" value="1"/>
</dbReference>
<keyword evidence="9" id="KW-0472">Membrane</keyword>
<evidence type="ECO:0000256" key="3">
    <source>
        <dbReference type="ARBA" id="ARBA00022553"/>
    </source>
</evidence>
<gene>
    <name evidence="12" type="ORF">E1288_02270</name>
</gene>
<evidence type="ECO:0000313" key="13">
    <source>
        <dbReference type="Proteomes" id="UP000294947"/>
    </source>
</evidence>
<evidence type="ECO:0000313" key="12">
    <source>
        <dbReference type="EMBL" id="TDD56003.1"/>
    </source>
</evidence>
<keyword evidence="6 12" id="KW-0418">Kinase</keyword>
<dbReference type="PANTHER" id="PTHR24421">
    <property type="entry name" value="NITRATE/NITRITE SENSOR PROTEIN NARX-RELATED"/>
    <property type="match status" value="1"/>
</dbReference>
<dbReference type="InterPro" id="IPR050482">
    <property type="entry name" value="Sensor_HK_TwoCompSys"/>
</dbReference>
<evidence type="ECO:0000256" key="6">
    <source>
        <dbReference type="ARBA" id="ARBA00022777"/>
    </source>
</evidence>
<keyword evidence="9" id="KW-0812">Transmembrane</keyword>
<name>A0A4R4ZCA0_9PSEU</name>
<evidence type="ECO:0000256" key="5">
    <source>
        <dbReference type="ARBA" id="ARBA00022741"/>
    </source>
</evidence>
<organism evidence="12 13">
    <name type="scientific">Saccharopolyspora elongata</name>
    <dbReference type="NCBI Taxonomy" id="2530387"/>
    <lineage>
        <taxon>Bacteria</taxon>
        <taxon>Bacillati</taxon>
        <taxon>Actinomycetota</taxon>
        <taxon>Actinomycetes</taxon>
        <taxon>Pseudonocardiales</taxon>
        <taxon>Pseudonocardiaceae</taxon>
        <taxon>Saccharopolyspora</taxon>
    </lineage>
</organism>
<dbReference type="InterPro" id="IPR011712">
    <property type="entry name" value="Sig_transdc_His_kin_sub3_dim/P"/>
</dbReference>
<proteinExistence type="predicted"/>
<feature type="transmembrane region" description="Helical" evidence="9">
    <location>
        <begin position="23"/>
        <end position="40"/>
    </location>
</feature>
<dbReference type="InterPro" id="IPR036890">
    <property type="entry name" value="HATPase_C_sf"/>
</dbReference>
<keyword evidence="9" id="KW-1133">Transmembrane helix</keyword>
<dbReference type="EC" id="2.7.13.3" evidence="2"/>
<dbReference type="OrthoDB" id="227596at2"/>
<keyword evidence="5" id="KW-0547">Nucleotide-binding</keyword>
<evidence type="ECO:0000256" key="9">
    <source>
        <dbReference type="SAM" id="Phobius"/>
    </source>
</evidence>
<evidence type="ECO:0000256" key="8">
    <source>
        <dbReference type="ARBA" id="ARBA00023012"/>
    </source>
</evidence>
<dbReference type="Proteomes" id="UP000294947">
    <property type="component" value="Unassembled WGS sequence"/>
</dbReference>
<feature type="transmembrane region" description="Helical" evidence="9">
    <location>
        <begin position="52"/>
        <end position="70"/>
    </location>
</feature>
<keyword evidence="13" id="KW-1185">Reference proteome</keyword>